<organism evidence="1 2">
    <name type="scientific">Coprinellus micaceus</name>
    <name type="common">Glistening ink-cap mushroom</name>
    <name type="synonym">Coprinus micaceus</name>
    <dbReference type="NCBI Taxonomy" id="71717"/>
    <lineage>
        <taxon>Eukaryota</taxon>
        <taxon>Fungi</taxon>
        <taxon>Dikarya</taxon>
        <taxon>Basidiomycota</taxon>
        <taxon>Agaricomycotina</taxon>
        <taxon>Agaricomycetes</taxon>
        <taxon>Agaricomycetidae</taxon>
        <taxon>Agaricales</taxon>
        <taxon>Agaricineae</taxon>
        <taxon>Psathyrellaceae</taxon>
        <taxon>Coprinellus</taxon>
    </lineage>
</organism>
<evidence type="ECO:0000313" key="2">
    <source>
        <dbReference type="Proteomes" id="UP000298030"/>
    </source>
</evidence>
<evidence type="ECO:0000313" key="1">
    <source>
        <dbReference type="EMBL" id="TEB27421.1"/>
    </source>
</evidence>
<dbReference type="Proteomes" id="UP000298030">
    <property type="component" value="Unassembled WGS sequence"/>
</dbReference>
<accession>A0A4Y7T0B6</accession>
<protein>
    <submittedName>
        <fullName evidence="1">Uncharacterized protein</fullName>
    </submittedName>
</protein>
<dbReference type="AlphaFoldDB" id="A0A4Y7T0B6"/>
<gene>
    <name evidence="1" type="ORF">FA13DRAFT_1736538</name>
</gene>
<dbReference type="EMBL" id="QPFP01000040">
    <property type="protein sequence ID" value="TEB27421.1"/>
    <property type="molecule type" value="Genomic_DNA"/>
</dbReference>
<reference evidence="1 2" key="1">
    <citation type="journal article" date="2019" name="Nat. Ecol. Evol.">
        <title>Megaphylogeny resolves global patterns of mushroom evolution.</title>
        <authorList>
            <person name="Varga T."/>
            <person name="Krizsan K."/>
            <person name="Foldi C."/>
            <person name="Dima B."/>
            <person name="Sanchez-Garcia M."/>
            <person name="Sanchez-Ramirez S."/>
            <person name="Szollosi G.J."/>
            <person name="Szarkandi J.G."/>
            <person name="Papp V."/>
            <person name="Albert L."/>
            <person name="Andreopoulos W."/>
            <person name="Angelini C."/>
            <person name="Antonin V."/>
            <person name="Barry K.W."/>
            <person name="Bougher N.L."/>
            <person name="Buchanan P."/>
            <person name="Buyck B."/>
            <person name="Bense V."/>
            <person name="Catcheside P."/>
            <person name="Chovatia M."/>
            <person name="Cooper J."/>
            <person name="Damon W."/>
            <person name="Desjardin D."/>
            <person name="Finy P."/>
            <person name="Geml J."/>
            <person name="Haridas S."/>
            <person name="Hughes K."/>
            <person name="Justo A."/>
            <person name="Karasinski D."/>
            <person name="Kautmanova I."/>
            <person name="Kiss B."/>
            <person name="Kocsube S."/>
            <person name="Kotiranta H."/>
            <person name="LaButti K.M."/>
            <person name="Lechner B.E."/>
            <person name="Liimatainen K."/>
            <person name="Lipzen A."/>
            <person name="Lukacs Z."/>
            <person name="Mihaltcheva S."/>
            <person name="Morgado L.N."/>
            <person name="Niskanen T."/>
            <person name="Noordeloos M.E."/>
            <person name="Ohm R.A."/>
            <person name="Ortiz-Santana B."/>
            <person name="Ovrebo C."/>
            <person name="Racz N."/>
            <person name="Riley R."/>
            <person name="Savchenko A."/>
            <person name="Shiryaev A."/>
            <person name="Soop K."/>
            <person name="Spirin V."/>
            <person name="Szebenyi C."/>
            <person name="Tomsovsky M."/>
            <person name="Tulloss R.E."/>
            <person name="Uehling J."/>
            <person name="Grigoriev I.V."/>
            <person name="Vagvolgyi C."/>
            <person name="Papp T."/>
            <person name="Martin F.M."/>
            <person name="Miettinen O."/>
            <person name="Hibbett D.S."/>
            <person name="Nagy L.G."/>
        </authorList>
    </citation>
    <scope>NUCLEOTIDE SEQUENCE [LARGE SCALE GENOMIC DNA]</scope>
    <source>
        <strain evidence="1 2">FP101781</strain>
    </source>
</reference>
<proteinExistence type="predicted"/>
<keyword evidence="2" id="KW-1185">Reference proteome</keyword>
<sequence length="81" mass="8453">MGPEIHAPSIFVRTFGPKTSAMPDFYAPIWAPSEAMSDFYADRSRLDGGRPQGAGSELSCDLDAVGGDMVAFGLARGGSKG</sequence>
<name>A0A4Y7T0B6_COPMI</name>
<comment type="caution">
    <text evidence="1">The sequence shown here is derived from an EMBL/GenBank/DDBJ whole genome shotgun (WGS) entry which is preliminary data.</text>
</comment>